<organism evidence="1">
    <name type="scientific">[Clostridium] nexile</name>
    <dbReference type="NCBI Taxonomy" id="29361"/>
    <lineage>
        <taxon>Bacteria</taxon>
        <taxon>Bacillati</taxon>
        <taxon>Bacillota</taxon>
        <taxon>Clostridia</taxon>
        <taxon>Lachnospirales</taxon>
        <taxon>Lachnospiraceae</taxon>
        <taxon>Tyzzerella</taxon>
    </lineage>
</organism>
<dbReference type="AlphaFoldDB" id="A0A6N2VR21"/>
<proteinExistence type="predicted"/>
<sequence length="283" mass="33414">MKKIVEERLERMKPLAKERGFFLEYGEKIENHCVFSGIIIKDENKKTNIFPCVYYEAYWDELSDIELLEEMIQFTRNAPEIDTKIFFNEEYFSEHVFPMILDLDNEETIRELDIIYRKTDCFLILFYLRVSEEGIMKITNSFFERIAVTEEDKVKLAFANAEKNLVVQTIEEVISEILETPFLENGVERFEKQIYVVSNRKKQYGASAIILPKTYEILREYLGDRFIILPSSLHECIAVSYEENQLEELVDIVRCVNCEVVEDVDKLSDHIYLCDKTGISLLR</sequence>
<name>A0A6N2VR21_9FIRM</name>
<dbReference type="InterPro" id="IPR043743">
    <property type="entry name" value="DUF5688"/>
</dbReference>
<dbReference type="EMBL" id="CACRTG010000034">
    <property type="protein sequence ID" value="VYT32925.1"/>
    <property type="molecule type" value="Genomic_DNA"/>
</dbReference>
<evidence type="ECO:0000313" key="1">
    <source>
        <dbReference type="EMBL" id="VYT32925.1"/>
    </source>
</evidence>
<protein>
    <submittedName>
        <fullName evidence="1">Uncharacterized protein</fullName>
    </submittedName>
</protein>
<gene>
    <name evidence="1" type="ORF">CNLFYP112_00536</name>
</gene>
<reference evidence="1" key="1">
    <citation type="submission" date="2019-11" db="EMBL/GenBank/DDBJ databases">
        <authorList>
            <person name="Feng L."/>
        </authorList>
    </citation>
    <scope>NUCLEOTIDE SEQUENCE</scope>
    <source>
        <strain evidence="1">CnexileLFYP112</strain>
    </source>
</reference>
<dbReference type="Pfam" id="PF18941">
    <property type="entry name" value="DUF5688"/>
    <property type="match status" value="1"/>
</dbReference>
<accession>A0A6N2VR21</accession>